<organism evidence="2 3">
    <name type="scientific">Lodderomyces beijingensis</name>
    <dbReference type="NCBI Taxonomy" id="1775926"/>
    <lineage>
        <taxon>Eukaryota</taxon>
        <taxon>Fungi</taxon>
        <taxon>Dikarya</taxon>
        <taxon>Ascomycota</taxon>
        <taxon>Saccharomycotina</taxon>
        <taxon>Pichiomycetes</taxon>
        <taxon>Debaryomycetaceae</taxon>
        <taxon>Candida/Lodderomyces clade</taxon>
        <taxon>Lodderomyces</taxon>
    </lineage>
</organism>
<reference evidence="2 3" key="1">
    <citation type="submission" date="2024-03" db="EMBL/GenBank/DDBJ databases">
        <authorList>
            <person name="Brejova B."/>
        </authorList>
    </citation>
    <scope>NUCLEOTIDE SEQUENCE [LARGE SCALE GENOMIC DNA]</scope>
    <source>
        <strain evidence="2 3">CBS 14171</strain>
    </source>
</reference>
<dbReference type="PANTHER" id="PTHR28003:SF1">
    <property type="entry name" value="NUCLEOPORIN POM34"/>
    <property type="match status" value="1"/>
</dbReference>
<dbReference type="EMBL" id="OZ022405">
    <property type="protein sequence ID" value="CAK9435401.1"/>
    <property type="molecule type" value="Genomic_DNA"/>
</dbReference>
<evidence type="ECO:0000256" key="1">
    <source>
        <dbReference type="SAM" id="Coils"/>
    </source>
</evidence>
<dbReference type="InterPro" id="IPR012578">
    <property type="entry name" value="Nucl_pore_cmplx"/>
</dbReference>
<gene>
    <name evidence="2" type="ORF">LODBEIA_P01280</name>
</gene>
<dbReference type="RefSeq" id="XP_066827066.1">
    <property type="nucleotide sequence ID" value="XM_066971150.1"/>
</dbReference>
<evidence type="ECO:0000313" key="3">
    <source>
        <dbReference type="Proteomes" id="UP001497383"/>
    </source>
</evidence>
<sequence length="436" mass="49886">MSTSVAPDKIYEDVLLDLARYKNSKTSRDGDLASKELYKLPHDTTMRLHFDPPQPANKFPSDNQPLLAKINKDERLLSDIDFKLLQTKLSLDAWDEAEKHKINEIKTRDRPLYYQPRATGVKNFHNEIKDYLPPNVNLSRLSSKYSYSGFNNHYTTAPRHDVKEIIASLRDDLEEEEDDEIGKRQEYENPTGQWESPVVKQALSRQVDLEYYTKMLLRNILYFLVLVSLESLVEKLIKIYDVKFKSQSVYIQMIKENQQIYRLLNGPSLLLLLGRLVVVPSIICIILAASKLIKGQDQCWDLPLNSRQRQLIGLRVNPSSSDLNESGDDAELILKQRAYDAEKVNPYRTIPKYKKLNEYSMFNVNPEPENKEKNPCVVSALYPARKSQLGNAKAASSLNPAHQSGADGALAGQNKYSAKAVEKAQVEFAKNYNLKF</sequence>
<dbReference type="GeneID" id="92205324"/>
<proteinExistence type="predicted"/>
<accession>A0ABP0ZCJ9</accession>
<dbReference type="Proteomes" id="UP001497383">
    <property type="component" value="Chromosome 1"/>
</dbReference>
<dbReference type="PANTHER" id="PTHR28003">
    <property type="entry name" value="NUCLEOPORIN POM34"/>
    <property type="match status" value="1"/>
</dbReference>
<dbReference type="Pfam" id="PF08058">
    <property type="entry name" value="NPCC"/>
    <property type="match status" value="1"/>
</dbReference>
<keyword evidence="3" id="KW-1185">Reference proteome</keyword>
<protein>
    <submittedName>
        <fullName evidence="2">Uncharacterized protein</fullName>
    </submittedName>
</protein>
<feature type="coiled-coil region" evidence="1">
    <location>
        <begin position="159"/>
        <end position="186"/>
    </location>
</feature>
<name>A0ABP0ZCJ9_9ASCO</name>
<evidence type="ECO:0000313" key="2">
    <source>
        <dbReference type="EMBL" id="CAK9435401.1"/>
    </source>
</evidence>
<keyword evidence="1" id="KW-0175">Coiled coil</keyword>